<dbReference type="EMBL" id="UFQS01002816">
    <property type="protein sequence ID" value="SSX14703.1"/>
    <property type="molecule type" value="Genomic_DNA"/>
</dbReference>
<reference evidence="5" key="2">
    <citation type="submission" date="2018-07" db="EMBL/GenBank/DDBJ databases">
        <authorList>
            <person name="Quirk P.G."/>
            <person name="Krulwich T.A."/>
        </authorList>
    </citation>
    <scope>NUCLEOTIDE SEQUENCE</scope>
</reference>
<dbReference type="InterPro" id="IPR013320">
    <property type="entry name" value="ConA-like_dom_sf"/>
</dbReference>
<dbReference type="Pfam" id="PF00722">
    <property type="entry name" value="Glyco_hydro_16"/>
    <property type="match status" value="2"/>
</dbReference>
<proteinExistence type="inferred from homology"/>
<feature type="domain" description="GH16" evidence="3">
    <location>
        <begin position="372"/>
        <end position="700"/>
    </location>
</feature>
<feature type="chain" id="PRO_5036062183" evidence="2">
    <location>
        <begin position="21"/>
        <end position="700"/>
    </location>
</feature>
<evidence type="ECO:0000256" key="1">
    <source>
        <dbReference type="ARBA" id="ARBA00006865"/>
    </source>
</evidence>
<dbReference type="PANTHER" id="PTHR10963">
    <property type="entry name" value="GLYCOSYL HYDROLASE-RELATED"/>
    <property type="match status" value="1"/>
</dbReference>
<dbReference type="InterPro" id="IPR050546">
    <property type="entry name" value="Glycosyl_Hydrlase_16"/>
</dbReference>
<organism evidence="4">
    <name type="scientific">Culicoides sonorensis</name>
    <name type="common">Biting midge</name>
    <dbReference type="NCBI Taxonomy" id="179676"/>
    <lineage>
        <taxon>Eukaryota</taxon>
        <taxon>Metazoa</taxon>
        <taxon>Ecdysozoa</taxon>
        <taxon>Arthropoda</taxon>
        <taxon>Hexapoda</taxon>
        <taxon>Insecta</taxon>
        <taxon>Pterygota</taxon>
        <taxon>Neoptera</taxon>
        <taxon>Endopterygota</taxon>
        <taxon>Diptera</taxon>
        <taxon>Nematocera</taxon>
        <taxon>Chironomoidea</taxon>
        <taxon>Ceratopogonidae</taxon>
        <taxon>Ceratopogoninae</taxon>
        <taxon>Culicoides</taxon>
        <taxon>Monoculicoides</taxon>
    </lineage>
</organism>
<dbReference type="GO" id="GO:0004553">
    <property type="term" value="F:hydrolase activity, hydrolyzing O-glycosyl compounds"/>
    <property type="evidence" value="ECO:0007669"/>
    <property type="project" value="InterPro"/>
</dbReference>
<sequence>MKFLGIVITLSALCVSFVAPQCTIQPATTVSGTHAPANFCPGDLIFDENFERFNAEVWDHEISMFGGYNGEFQWYTNDPSNLYVKDDRLFITPTLTYKYLPCRCEADLSSYKLNISAEYPYICHISDEEGCYMEGKPDQILNPIRSSKVKSHESFRLKYGKIEVKAKTPRGEFLWPAVWMLPYDNVYGGWPNSGEIDILESRGNDVILVNGETNIGNQEVGCTLHFGKYHQYDGVTYHQKPGFHKDFHLYKVEWTPNYLRFQVDNYDPWYNYGPFQGNYTGSNSVLAPFDQEFYFLLNLAVGGTNGYFPEEGVWYPNGKPYTNSEGRRASQTKFWQSNMWQFYEDNPEEASFQIDYIKPQCSTPPVTTISGTHAPSNFCPGDLVFDENFNQFDNTLWEHEVSLFGGYNGEFQWYTNDPDNLYVKDNRLYITPTMTYKYLPCKCEADLYSYKLNLTAEYPYRCDNPDEEGCYMEGRPGEILNPFRSSKVWTPKSFRMKYGKIEVRAKTPRGEFLWPAVWMLPSENVYGGWPNSGEIDIMESRGNDVILAGETNIGNQEVVQTLHFGKYHEYDGTAFYNVPGFHRDFHLYKVEWTPSYLRFQVDNYDPWYNYGPFQGNYTGSNSVLAPFDQEFHFIINLAVAGTNGFFPEEGIEYPKGKPYVNSEGRRVGQTKFWESNIWKYYEENPDDASLQVDYIKAWAV</sequence>
<protein>
    <submittedName>
        <fullName evidence="4">CSON007453 protein</fullName>
    </submittedName>
</protein>
<dbReference type="InterPro" id="IPR000757">
    <property type="entry name" value="Beta-glucanase-like"/>
</dbReference>
<evidence type="ECO:0000313" key="5">
    <source>
        <dbReference type="EMBL" id="SSX34100.1"/>
    </source>
</evidence>
<dbReference type="OMA" id="NDFFRTT"/>
<dbReference type="VEuPathDB" id="VectorBase:CSON007453"/>
<feature type="signal peptide" evidence="2">
    <location>
        <begin position="1"/>
        <end position="20"/>
    </location>
</feature>
<dbReference type="AlphaFoldDB" id="A0A336LDE5"/>
<evidence type="ECO:0000256" key="2">
    <source>
        <dbReference type="SAM" id="SignalP"/>
    </source>
</evidence>
<dbReference type="SUPFAM" id="SSF49899">
    <property type="entry name" value="Concanavalin A-like lectins/glucanases"/>
    <property type="match status" value="2"/>
</dbReference>
<accession>A0A336LDE5</accession>
<dbReference type="PROSITE" id="PS51762">
    <property type="entry name" value="GH16_2"/>
    <property type="match status" value="2"/>
</dbReference>
<dbReference type="PANTHER" id="PTHR10963:SF55">
    <property type="entry name" value="GLYCOSIDE HYDROLASE FAMILY 16 PROTEIN"/>
    <property type="match status" value="1"/>
</dbReference>
<gene>
    <name evidence="4" type="primary">CSON007453</name>
</gene>
<name>A0A336LDE5_CULSO</name>
<comment type="similarity">
    <text evidence="1">Belongs to the glycosyl hydrolase 16 family.</text>
</comment>
<dbReference type="Gene3D" id="2.60.120.200">
    <property type="match status" value="2"/>
</dbReference>
<reference evidence="4" key="1">
    <citation type="submission" date="2018-04" db="EMBL/GenBank/DDBJ databases">
        <authorList>
            <person name="Go L.Y."/>
            <person name="Mitchell J.A."/>
        </authorList>
    </citation>
    <scope>NUCLEOTIDE SEQUENCE</scope>
    <source>
        <tissue evidence="4">Whole organism</tissue>
    </source>
</reference>
<dbReference type="GO" id="GO:0005975">
    <property type="term" value="P:carbohydrate metabolic process"/>
    <property type="evidence" value="ECO:0007669"/>
    <property type="project" value="InterPro"/>
</dbReference>
<dbReference type="EMBL" id="UFQT01002816">
    <property type="protein sequence ID" value="SSX34100.1"/>
    <property type="molecule type" value="Genomic_DNA"/>
</dbReference>
<evidence type="ECO:0000313" key="4">
    <source>
        <dbReference type="EMBL" id="SSX14703.1"/>
    </source>
</evidence>
<feature type="domain" description="GH16" evidence="3">
    <location>
        <begin position="33"/>
        <end position="365"/>
    </location>
</feature>
<keyword evidence="2" id="KW-0732">Signal</keyword>
<evidence type="ECO:0000259" key="3">
    <source>
        <dbReference type="PROSITE" id="PS51762"/>
    </source>
</evidence>